<gene>
    <name evidence="1" type="ORF">AB205_0178930</name>
</gene>
<sequence>MSQFMQIKCSKVEPLCLYSRYDLMRQCWRDRPYERPTFNQISLQLIRMLEARKAYVNMALFENFTYAGIDATAEEA</sequence>
<proteinExistence type="predicted"/>
<evidence type="ECO:0000313" key="2">
    <source>
        <dbReference type="Proteomes" id="UP000228934"/>
    </source>
</evidence>
<dbReference type="Proteomes" id="UP000228934">
    <property type="component" value="Unassembled WGS sequence"/>
</dbReference>
<dbReference type="OrthoDB" id="28230at2759"/>
<keyword evidence="2" id="KW-1185">Reference proteome</keyword>
<dbReference type="AlphaFoldDB" id="A0A2G9RNT5"/>
<dbReference type="SUPFAM" id="SSF56112">
    <property type="entry name" value="Protein kinase-like (PK-like)"/>
    <property type="match status" value="1"/>
</dbReference>
<protein>
    <recommendedName>
        <fullName evidence="3">Serine-threonine/tyrosine-protein kinase catalytic domain-containing protein</fullName>
    </recommendedName>
</protein>
<evidence type="ECO:0000313" key="1">
    <source>
        <dbReference type="EMBL" id="PIO29425.1"/>
    </source>
</evidence>
<name>A0A2G9RNT5_AQUCT</name>
<evidence type="ECO:0008006" key="3">
    <source>
        <dbReference type="Google" id="ProtNLM"/>
    </source>
</evidence>
<reference evidence="2" key="1">
    <citation type="journal article" date="2017" name="Nat. Commun.">
        <title>The North American bullfrog draft genome provides insight into hormonal regulation of long noncoding RNA.</title>
        <authorList>
            <person name="Hammond S.A."/>
            <person name="Warren R.L."/>
            <person name="Vandervalk B.P."/>
            <person name="Kucuk E."/>
            <person name="Khan H."/>
            <person name="Gibb E.A."/>
            <person name="Pandoh P."/>
            <person name="Kirk H."/>
            <person name="Zhao Y."/>
            <person name="Jones M."/>
            <person name="Mungall A.J."/>
            <person name="Coope R."/>
            <person name="Pleasance S."/>
            <person name="Moore R.A."/>
            <person name="Holt R.A."/>
            <person name="Round J.M."/>
            <person name="Ohora S."/>
            <person name="Walle B.V."/>
            <person name="Veldhoen N."/>
            <person name="Helbing C.C."/>
            <person name="Birol I."/>
        </authorList>
    </citation>
    <scope>NUCLEOTIDE SEQUENCE [LARGE SCALE GENOMIC DNA]</scope>
</reference>
<dbReference type="InterPro" id="IPR011009">
    <property type="entry name" value="Kinase-like_dom_sf"/>
</dbReference>
<dbReference type="Gene3D" id="1.10.510.10">
    <property type="entry name" value="Transferase(Phosphotransferase) domain 1"/>
    <property type="match status" value="1"/>
</dbReference>
<organism evidence="1 2">
    <name type="scientific">Aquarana catesbeiana</name>
    <name type="common">American bullfrog</name>
    <name type="synonym">Rana catesbeiana</name>
    <dbReference type="NCBI Taxonomy" id="8400"/>
    <lineage>
        <taxon>Eukaryota</taxon>
        <taxon>Metazoa</taxon>
        <taxon>Chordata</taxon>
        <taxon>Craniata</taxon>
        <taxon>Vertebrata</taxon>
        <taxon>Euteleostomi</taxon>
        <taxon>Amphibia</taxon>
        <taxon>Batrachia</taxon>
        <taxon>Anura</taxon>
        <taxon>Neobatrachia</taxon>
        <taxon>Ranoidea</taxon>
        <taxon>Ranidae</taxon>
        <taxon>Aquarana</taxon>
    </lineage>
</organism>
<accession>A0A2G9RNT5</accession>
<dbReference type="EMBL" id="KV937722">
    <property type="protein sequence ID" value="PIO29425.1"/>
    <property type="molecule type" value="Genomic_DNA"/>
</dbReference>